<evidence type="ECO:0000313" key="7">
    <source>
        <dbReference type="Proteomes" id="UP000593568"/>
    </source>
</evidence>
<dbReference type="InterPro" id="IPR029993">
    <property type="entry name" value="GAUT"/>
</dbReference>
<dbReference type="AlphaFoldDB" id="A0A7J9E5Z7"/>
<evidence type="ECO:0000256" key="3">
    <source>
        <dbReference type="ARBA" id="ARBA00022676"/>
    </source>
</evidence>
<dbReference type="EMBL" id="JABEZW010000006">
    <property type="protein sequence ID" value="MBA0768400.1"/>
    <property type="molecule type" value="Genomic_DNA"/>
</dbReference>
<evidence type="ECO:0000256" key="1">
    <source>
        <dbReference type="ARBA" id="ARBA00004877"/>
    </source>
</evidence>
<dbReference type="InterPro" id="IPR029044">
    <property type="entry name" value="Nucleotide-diphossugar_trans"/>
</dbReference>
<dbReference type="UniPathway" id="UPA00845"/>
<dbReference type="Gene3D" id="3.90.550.10">
    <property type="entry name" value="Spore Coat Polysaccharide Biosynthesis Protein SpsA, Chain A"/>
    <property type="match status" value="1"/>
</dbReference>
<keyword evidence="3 5" id="KW-0328">Glycosyltransferase</keyword>
<gene>
    <name evidence="6" type="ORF">Gotri_017202</name>
</gene>
<dbReference type="InterPro" id="IPR002495">
    <property type="entry name" value="Glyco_trans_8"/>
</dbReference>
<comment type="subcellular location">
    <subcellularLocation>
        <location evidence="5">Golgi apparatus membrane</location>
        <topology evidence="5">Single-pass type II membrane protein</topology>
    </subcellularLocation>
</comment>
<comment type="caution">
    <text evidence="6">The sequence shown here is derived from an EMBL/GenBank/DDBJ whole genome shotgun (WGS) entry which is preliminary data.</text>
</comment>
<keyword evidence="7" id="KW-1185">Reference proteome</keyword>
<dbReference type="GO" id="GO:0047262">
    <property type="term" value="F:polygalacturonate 4-alpha-galacturonosyltransferase activity"/>
    <property type="evidence" value="ECO:0007669"/>
    <property type="project" value="InterPro"/>
</dbReference>
<dbReference type="SUPFAM" id="SSF53448">
    <property type="entry name" value="Nucleotide-diphospho-sugar transferases"/>
    <property type="match status" value="1"/>
</dbReference>
<evidence type="ECO:0000256" key="4">
    <source>
        <dbReference type="ARBA" id="ARBA00022679"/>
    </source>
</evidence>
<name>A0A7J9E5Z7_9ROSI</name>
<dbReference type="PANTHER" id="PTHR32116:SF12">
    <property type="entry name" value="GALACTURONOSYLTRANSFERASE 7-RELATED"/>
    <property type="match status" value="1"/>
</dbReference>
<keyword evidence="4" id="KW-0808">Transferase</keyword>
<reference evidence="6 7" key="1">
    <citation type="journal article" date="2019" name="Genome Biol. Evol.">
        <title>Insights into the evolution of the New World diploid cottons (Gossypium, subgenus Houzingenia) based on genome sequencing.</title>
        <authorList>
            <person name="Grover C.E."/>
            <person name="Arick M.A. 2nd"/>
            <person name="Thrash A."/>
            <person name="Conover J.L."/>
            <person name="Sanders W.S."/>
            <person name="Peterson D.G."/>
            <person name="Frelichowski J.E."/>
            <person name="Scheffler J.A."/>
            <person name="Scheffler B.E."/>
            <person name="Wendel J.F."/>
        </authorList>
    </citation>
    <scope>NUCLEOTIDE SEQUENCE [LARGE SCALE GENOMIC DNA]</scope>
    <source>
        <strain evidence="6">8</strain>
        <tissue evidence="6">Leaf</tissue>
    </source>
</reference>
<accession>A0A7J9E5Z7</accession>
<proteinExistence type="inferred from homology"/>
<dbReference type="Proteomes" id="UP000593568">
    <property type="component" value="Unassembled WGS sequence"/>
</dbReference>
<evidence type="ECO:0000256" key="2">
    <source>
        <dbReference type="ARBA" id="ARBA00006351"/>
    </source>
</evidence>
<protein>
    <recommendedName>
        <fullName evidence="5">Hexosyltransferase</fullName>
        <ecNumber evidence="5">2.4.1.-</ecNumber>
    </recommendedName>
</protein>
<comment type="similarity">
    <text evidence="2 5">Belongs to the glycosyltransferase 8 family.</text>
</comment>
<dbReference type="GO" id="GO:0071555">
    <property type="term" value="P:cell wall organization"/>
    <property type="evidence" value="ECO:0007669"/>
    <property type="project" value="UniProtKB-KW"/>
</dbReference>
<dbReference type="Pfam" id="PF01501">
    <property type="entry name" value="Glyco_transf_8"/>
    <property type="match status" value="1"/>
</dbReference>
<dbReference type="GO" id="GO:0045489">
    <property type="term" value="P:pectin biosynthetic process"/>
    <property type="evidence" value="ECO:0007669"/>
    <property type="project" value="UniProtKB-UniPathway"/>
</dbReference>
<keyword evidence="5" id="KW-0333">Golgi apparatus</keyword>
<sequence>MNQVFHVLTNGQNYYAMKHWFLGNTFKDAVVEVLNIDSFIPDYYDKTTPSHLNLPTEFRVSFHGINNASAMHSRTQYISIFSHSHYLLPEIFKNLEKVVVLDDDIVVQQDLSTLWSLNMGQKVMGAIQICSVRLGQVRSYLGESSFHKNSCTWMSGLNVIDLARWRKLGISETYWKLVKEVSKKEGSAALASLLTFQDLIYALDNDWVLSGLGHDYGLSTQSIKKAAVLHYNGNMKPWLELGIPKYKKIEGSRGTKVLTILTLS</sequence>
<evidence type="ECO:0000256" key="5">
    <source>
        <dbReference type="RuleBase" id="RU362027"/>
    </source>
</evidence>
<organism evidence="6 7">
    <name type="scientific">Gossypium trilobum</name>
    <dbReference type="NCBI Taxonomy" id="34281"/>
    <lineage>
        <taxon>Eukaryota</taxon>
        <taxon>Viridiplantae</taxon>
        <taxon>Streptophyta</taxon>
        <taxon>Embryophyta</taxon>
        <taxon>Tracheophyta</taxon>
        <taxon>Spermatophyta</taxon>
        <taxon>Magnoliopsida</taxon>
        <taxon>eudicotyledons</taxon>
        <taxon>Gunneridae</taxon>
        <taxon>Pentapetalae</taxon>
        <taxon>rosids</taxon>
        <taxon>malvids</taxon>
        <taxon>Malvales</taxon>
        <taxon>Malvaceae</taxon>
        <taxon>Malvoideae</taxon>
        <taxon>Gossypium</taxon>
    </lineage>
</organism>
<evidence type="ECO:0000313" key="6">
    <source>
        <dbReference type="EMBL" id="MBA0768400.1"/>
    </source>
</evidence>
<dbReference type="GO" id="GO:0000139">
    <property type="term" value="C:Golgi membrane"/>
    <property type="evidence" value="ECO:0007669"/>
    <property type="project" value="UniProtKB-SubCell"/>
</dbReference>
<dbReference type="EC" id="2.4.1.-" evidence="5"/>
<comment type="pathway">
    <text evidence="1 5">Glycan metabolism; pectin biosynthesis.</text>
</comment>
<keyword evidence="5" id="KW-0961">Cell wall biogenesis/degradation</keyword>
<dbReference type="PANTHER" id="PTHR32116">
    <property type="entry name" value="GALACTURONOSYLTRANSFERASE 4-RELATED"/>
    <property type="match status" value="1"/>
</dbReference>